<sequence>MNHDARDLFTVEVKPQMDQTLKEDGILLGQVLESKLKVSSITKAARGLTPEVGHREEKSKHPSLRLSIHSAITLKEV</sequence>
<keyword evidence="2" id="KW-1185">Reference proteome</keyword>
<accession>A0ABD2Y0L6</accession>
<dbReference type="Proteomes" id="UP001630127">
    <property type="component" value="Unassembled WGS sequence"/>
</dbReference>
<proteinExistence type="predicted"/>
<comment type="caution">
    <text evidence="1">The sequence shown here is derived from an EMBL/GenBank/DDBJ whole genome shotgun (WGS) entry which is preliminary data.</text>
</comment>
<organism evidence="1 2">
    <name type="scientific">Cinchona calisaya</name>
    <dbReference type="NCBI Taxonomy" id="153742"/>
    <lineage>
        <taxon>Eukaryota</taxon>
        <taxon>Viridiplantae</taxon>
        <taxon>Streptophyta</taxon>
        <taxon>Embryophyta</taxon>
        <taxon>Tracheophyta</taxon>
        <taxon>Spermatophyta</taxon>
        <taxon>Magnoliopsida</taxon>
        <taxon>eudicotyledons</taxon>
        <taxon>Gunneridae</taxon>
        <taxon>Pentapetalae</taxon>
        <taxon>asterids</taxon>
        <taxon>lamiids</taxon>
        <taxon>Gentianales</taxon>
        <taxon>Rubiaceae</taxon>
        <taxon>Cinchonoideae</taxon>
        <taxon>Cinchoneae</taxon>
        <taxon>Cinchona</taxon>
    </lineage>
</organism>
<protein>
    <submittedName>
        <fullName evidence="1">Uncharacterized protein</fullName>
    </submittedName>
</protein>
<name>A0ABD2Y0L6_9GENT</name>
<reference evidence="1 2" key="1">
    <citation type="submission" date="2024-11" db="EMBL/GenBank/DDBJ databases">
        <title>A near-complete genome assembly of Cinchona calisaya.</title>
        <authorList>
            <person name="Lian D.C."/>
            <person name="Zhao X.W."/>
            <person name="Wei L."/>
        </authorList>
    </citation>
    <scope>NUCLEOTIDE SEQUENCE [LARGE SCALE GENOMIC DNA]</scope>
    <source>
        <tissue evidence="1">Nenye</tissue>
    </source>
</reference>
<dbReference type="EMBL" id="JBJUIK010000016">
    <property type="protein sequence ID" value="KAL3500180.1"/>
    <property type="molecule type" value="Genomic_DNA"/>
</dbReference>
<evidence type="ECO:0000313" key="1">
    <source>
        <dbReference type="EMBL" id="KAL3500180.1"/>
    </source>
</evidence>
<gene>
    <name evidence="1" type="ORF">ACH5RR_039273</name>
</gene>
<evidence type="ECO:0000313" key="2">
    <source>
        <dbReference type="Proteomes" id="UP001630127"/>
    </source>
</evidence>
<dbReference type="AlphaFoldDB" id="A0ABD2Y0L6"/>